<evidence type="ECO:0000259" key="7">
    <source>
        <dbReference type="Pfam" id="PF01694"/>
    </source>
</evidence>
<accession>L0DS79</accession>
<dbReference type="PANTHER" id="PTHR43731:SF9">
    <property type="entry name" value="SLR1461 PROTEIN"/>
    <property type="match status" value="1"/>
</dbReference>
<evidence type="ECO:0000256" key="2">
    <source>
        <dbReference type="ARBA" id="ARBA00022692"/>
    </source>
</evidence>
<evidence type="ECO:0000256" key="5">
    <source>
        <dbReference type="SAM" id="MobiDB-lite"/>
    </source>
</evidence>
<feature type="transmembrane region" description="Helical" evidence="6">
    <location>
        <begin position="184"/>
        <end position="200"/>
    </location>
</feature>
<feature type="transmembrane region" description="Helical" evidence="6">
    <location>
        <begin position="128"/>
        <end position="147"/>
    </location>
</feature>
<feature type="transmembrane region" description="Helical" evidence="6">
    <location>
        <begin position="154"/>
        <end position="172"/>
    </location>
</feature>
<keyword evidence="9" id="KW-1185">Reference proteome</keyword>
<dbReference type="InterPro" id="IPR035952">
    <property type="entry name" value="Rhomboid-like_sf"/>
</dbReference>
<dbReference type="HOGENOM" id="CLU_067823_0_0_6"/>
<proteinExistence type="predicted"/>
<dbReference type="SUPFAM" id="SSF144091">
    <property type="entry name" value="Rhomboid-like"/>
    <property type="match status" value="1"/>
</dbReference>
<evidence type="ECO:0000256" key="4">
    <source>
        <dbReference type="ARBA" id="ARBA00023136"/>
    </source>
</evidence>
<dbReference type="Proteomes" id="UP000010809">
    <property type="component" value="Chromosome"/>
</dbReference>
<evidence type="ECO:0000256" key="1">
    <source>
        <dbReference type="ARBA" id="ARBA00004141"/>
    </source>
</evidence>
<dbReference type="KEGG" id="tni:TVNIR_0132"/>
<evidence type="ECO:0000256" key="3">
    <source>
        <dbReference type="ARBA" id="ARBA00022989"/>
    </source>
</evidence>
<keyword evidence="3 6" id="KW-1133">Transmembrane helix</keyword>
<gene>
    <name evidence="8" type="ordered locus">TVNIR_0132</name>
</gene>
<dbReference type="InterPro" id="IPR022764">
    <property type="entry name" value="Peptidase_S54_rhomboid_dom"/>
</dbReference>
<protein>
    <submittedName>
        <fullName evidence="8">Rhomboid family protein</fullName>
    </submittedName>
</protein>
<dbReference type="InterPro" id="IPR050925">
    <property type="entry name" value="Rhomboid_protease_S54"/>
</dbReference>
<comment type="subcellular location">
    <subcellularLocation>
        <location evidence="1">Membrane</location>
        <topology evidence="1">Multi-pass membrane protein</topology>
    </subcellularLocation>
</comment>
<feature type="region of interest" description="Disordered" evidence="5">
    <location>
        <begin position="208"/>
        <end position="252"/>
    </location>
</feature>
<dbReference type="eggNOG" id="COG0705">
    <property type="taxonomic scope" value="Bacteria"/>
</dbReference>
<keyword evidence="4 6" id="KW-0472">Membrane</keyword>
<feature type="transmembrane region" description="Helical" evidence="6">
    <location>
        <begin position="27"/>
        <end position="48"/>
    </location>
</feature>
<organism evidence="8 9">
    <name type="scientific">Thioalkalivibrio nitratireducens (strain DSM 14787 / UNIQEM 213 / ALEN2)</name>
    <dbReference type="NCBI Taxonomy" id="1255043"/>
    <lineage>
        <taxon>Bacteria</taxon>
        <taxon>Pseudomonadati</taxon>
        <taxon>Pseudomonadota</taxon>
        <taxon>Gammaproteobacteria</taxon>
        <taxon>Chromatiales</taxon>
        <taxon>Ectothiorhodospiraceae</taxon>
        <taxon>Thioalkalivibrio</taxon>
    </lineage>
</organism>
<dbReference type="Gene3D" id="1.20.1540.10">
    <property type="entry name" value="Rhomboid-like"/>
    <property type="match status" value="1"/>
</dbReference>
<dbReference type="GO" id="GO:0016020">
    <property type="term" value="C:membrane"/>
    <property type="evidence" value="ECO:0007669"/>
    <property type="project" value="UniProtKB-SubCell"/>
</dbReference>
<dbReference type="PATRIC" id="fig|1255043.3.peg.132"/>
<feature type="compositionally biased region" description="Acidic residues" evidence="5">
    <location>
        <begin position="214"/>
        <end position="223"/>
    </location>
</feature>
<dbReference type="PANTHER" id="PTHR43731">
    <property type="entry name" value="RHOMBOID PROTEASE"/>
    <property type="match status" value="1"/>
</dbReference>
<name>L0DS79_THIND</name>
<evidence type="ECO:0000313" key="9">
    <source>
        <dbReference type="Proteomes" id="UP000010809"/>
    </source>
</evidence>
<dbReference type="STRING" id="1255043.TVNIR_0132"/>
<sequence length="252" mass="27462">MLPAMSDGPTTAPEREPDPPKGRFWRALMWPLLGVAVLWTIAGIQMVVNSDWVRLGVFPRDPGTLTGILTAPLIHESWTHLMANTPALLGLGALALFGFPRATRLAVPLIWLLSGIGVWLFARESFHIGISGLTHGLMFFIVVISFLRRDPMSIALALVVFLVFGGMAAGIFPQEPSISFEYHLFGALSGILCALMMYRLDPAPWRRRHRPASDDDETVDADSQEAALPEGSPTRPEAAPVSRPGGEGPPRH</sequence>
<evidence type="ECO:0000256" key="6">
    <source>
        <dbReference type="SAM" id="Phobius"/>
    </source>
</evidence>
<evidence type="ECO:0000313" key="8">
    <source>
        <dbReference type="EMBL" id="AGA31845.1"/>
    </source>
</evidence>
<dbReference type="EMBL" id="CP003989">
    <property type="protein sequence ID" value="AGA31845.1"/>
    <property type="molecule type" value="Genomic_DNA"/>
</dbReference>
<feature type="domain" description="Peptidase S54 rhomboid" evidence="7">
    <location>
        <begin position="64"/>
        <end position="199"/>
    </location>
</feature>
<keyword evidence="2 6" id="KW-0812">Transmembrane</keyword>
<dbReference type="GO" id="GO:0004252">
    <property type="term" value="F:serine-type endopeptidase activity"/>
    <property type="evidence" value="ECO:0007669"/>
    <property type="project" value="InterPro"/>
</dbReference>
<dbReference type="Pfam" id="PF01694">
    <property type="entry name" value="Rhomboid"/>
    <property type="match status" value="1"/>
</dbReference>
<reference evidence="8" key="1">
    <citation type="submission" date="2015-12" db="EMBL/GenBank/DDBJ databases">
        <authorList>
            <person name="Tikhonova T.V."/>
            <person name="Pavlov A.R."/>
            <person name="Beletsky A.V."/>
            <person name="Mardanov A.V."/>
            <person name="Sorokin D.Y."/>
            <person name="Ravin N.V."/>
            <person name="Popov V.O."/>
        </authorList>
    </citation>
    <scope>NUCLEOTIDE SEQUENCE</scope>
    <source>
        <strain evidence="8">DSM 14787</strain>
    </source>
</reference>
<feature type="region of interest" description="Disordered" evidence="5">
    <location>
        <begin position="1"/>
        <end position="20"/>
    </location>
</feature>
<dbReference type="AlphaFoldDB" id="L0DS79"/>
<feature type="transmembrane region" description="Helical" evidence="6">
    <location>
        <begin position="105"/>
        <end position="122"/>
    </location>
</feature>
<feature type="transmembrane region" description="Helical" evidence="6">
    <location>
        <begin position="78"/>
        <end position="98"/>
    </location>
</feature>